<protein>
    <submittedName>
        <fullName evidence="1">Uncharacterized protein</fullName>
    </submittedName>
</protein>
<dbReference type="EMBL" id="HACG01039400">
    <property type="protein sequence ID" value="CEK86265.1"/>
    <property type="molecule type" value="Transcribed_RNA"/>
</dbReference>
<accession>A0A0B7B2A7</accession>
<evidence type="ECO:0000313" key="1">
    <source>
        <dbReference type="EMBL" id="CEK86265.1"/>
    </source>
</evidence>
<gene>
    <name evidence="1" type="primary">ORF152836</name>
</gene>
<proteinExistence type="predicted"/>
<name>A0A0B7B2A7_9EUPU</name>
<dbReference type="AlphaFoldDB" id="A0A0B7B2A7"/>
<organism evidence="1">
    <name type="scientific">Arion vulgaris</name>
    <dbReference type="NCBI Taxonomy" id="1028688"/>
    <lineage>
        <taxon>Eukaryota</taxon>
        <taxon>Metazoa</taxon>
        <taxon>Spiralia</taxon>
        <taxon>Lophotrochozoa</taxon>
        <taxon>Mollusca</taxon>
        <taxon>Gastropoda</taxon>
        <taxon>Heterobranchia</taxon>
        <taxon>Euthyneura</taxon>
        <taxon>Panpulmonata</taxon>
        <taxon>Eupulmonata</taxon>
        <taxon>Stylommatophora</taxon>
        <taxon>Helicina</taxon>
        <taxon>Arionoidea</taxon>
        <taxon>Arionidae</taxon>
        <taxon>Arion</taxon>
    </lineage>
</organism>
<reference evidence="1" key="1">
    <citation type="submission" date="2014-12" db="EMBL/GenBank/DDBJ databases">
        <title>Insight into the proteome of Arion vulgaris.</title>
        <authorList>
            <person name="Aradska J."/>
            <person name="Bulat T."/>
            <person name="Smidak R."/>
            <person name="Sarate P."/>
            <person name="Gangsoo J."/>
            <person name="Sialana F."/>
            <person name="Bilban M."/>
            <person name="Lubec G."/>
        </authorList>
    </citation>
    <scope>NUCLEOTIDE SEQUENCE</scope>
    <source>
        <tissue evidence="1">Skin</tissue>
    </source>
</reference>
<sequence>MYAPTSIIHFMVQAIPKSNATTAFATTTNAVAAAITATAATTSKSSCSL</sequence>